<dbReference type="Proteomes" id="UP001597273">
    <property type="component" value="Unassembled WGS sequence"/>
</dbReference>
<organism evidence="2 3">
    <name type="scientific">Planococcus chinensis</name>
    <dbReference type="NCBI Taxonomy" id="272917"/>
    <lineage>
        <taxon>Bacteria</taxon>
        <taxon>Bacillati</taxon>
        <taxon>Bacillota</taxon>
        <taxon>Bacilli</taxon>
        <taxon>Bacillales</taxon>
        <taxon>Caryophanaceae</taxon>
        <taxon>Planococcus</taxon>
    </lineage>
</organism>
<dbReference type="EMBL" id="JBHUFW010000005">
    <property type="protein sequence ID" value="MFD1862846.1"/>
    <property type="molecule type" value="Genomic_DNA"/>
</dbReference>
<accession>A0ABW4QGZ4</accession>
<evidence type="ECO:0000313" key="3">
    <source>
        <dbReference type="Proteomes" id="UP001597273"/>
    </source>
</evidence>
<reference evidence="3" key="1">
    <citation type="journal article" date="2019" name="Int. J. Syst. Evol. Microbiol.">
        <title>The Global Catalogue of Microorganisms (GCM) 10K type strain sequencing project: providing services to taxonomists for standard genome sequencing and annotation.</title>
        <authorList>
            <consortium name="The Broad Institute Genomics Platform"/>
            <consortium name="The Broad Institute Genome Sequencing Center for Infectious Disease"/>
            <person name="Wu L."/>
            <person name="Ma J."/>
        </authorList>
    </citation>
    <scope>NUCLEOTIDE SEQUENCE [LARGE SCALE GENOMIC DNA]</scope>
    <source>
        <strain evidence="3">CGMCC 1.15475</strain>
    </source>
</reference>
<sequence length="178" mass="19450">MPTDRDSVSSPEKKSRFAGPKFLLAACLAAAAVFHAPPALAHNDGGSWPAHDMRTIACEGAFVNGKGIVKAYTPRYATAWSGRSTDTVFWNPILYRYNGKQYVQWTGVGSWDAYAYVTQYGLNPDAKPGWRSTATGAQISFLSFKDLPAGSYKVLNQLHWVSTGKTHSEWGPNACTIK</sequence>
<gene>
    <name evidence="2" type="ORF">ACFSDB_07875</name>
</gene>
<proteinExistence type="predicted"/>
<protein>
    <submittedName>
        <fullName evidence="2">Uncharacterized protein</fullName>
    </submittedName>
</protein>
<dbReference type="RefSeq" id="WP_204891756.1">
    <property type="nucleotide sequence ID" value="NZ_JBHUFW010000005.1"/>
</dbReference>
<keyword evidence="1" id="KW-0732">Signal</keyword>
<keyword evidence="3" id="KW-1185">Reference proteome</keyword>
<evidence type="ECO:0000256" key="1">
    <source>
        <dbReference type="SAM" id="SignalP"/>
    </source>
</evidence>
<feature type="signal peptide" evidence="1">
    <location>
        <begin position="1"/>
        <end position="41"/>
    </location>
</feature>
<evidence type="ECO:0000313" key="2">
    <source>
        <dbReference type="EMBL" id="MFD1862846.1"/>
    </source>
</evidence>
<comment type="caution">
    <text evidence="2">The sequence shown here is derived from an EMBL/GenBank/DDBJ whole genome shotgun (WGS) entry which is preliminary data.</text>
</comment>
<feature type="chain" id="PRO_5046873202" evidence="1">
    <location>
        <begin position="42"/>
        <end position="178"/>
    </location>
</feature>
<name>A0ABW4QGZ4_9BACL</name>